<evidence type="ECO:0000256" key="3">
    <source>
        <dbReference type="ARBA" id="ARBA00010617"/>
    </source>
</evidence>
<dbReference type="PANTHER" id="PTHR46300:SF7">
    <property type="entry name" value="P450, PUTATIVE (EUROFUNG)-RELATED"/>
    <property type="match status" value="1"/>
</dbReference>
<dbReference type="Pfam" id="PF00067">
    <property type="entry name" value="p450"/>
    <property type="match status" value="1"/>
</dbReference>
<dbReference type="PRINTS" id="PR00463">
    <property type="entry name" value="EP450I"/>
</dbReference>
<evidence type="ECO:0000256" key="11">
    <source>
        <dbReference type="SAM" id="Phobius"/>
    </source>
</evidence>
<keyword evidence="5 9" id="KW-0479">Metal-binding</keyword>
<dbReference type="InterPro" id="IPR001128">
    <property type="entry name" value="Cyt_P450"/>
</dbReference>
<keyword evidence="4 9" id="KW-0349">Heme</keyword>
<dbReference type="SUPFAM" id="SSF48264">
    <property type="entry name" value="Cytochrome P450"/>
    <property type="match status" value="1"/>
</dbReference>
<evidence type="ECO:0000256" key="8">
    <source>
        <dbReference type="ARBA" id="ARBA00023033"/>
    </source>
</evidence>
<dbReference type="GO" id="GO:0016705">
    <property type="term" value="F:oxidoreductase activity, acting on paired donors, with incorporation or reduction of molecular oxygen"/>
    <property type="evidence" value="ECO:0007669"/>
    <property type="project" value="InterPro"/>
</dbReference>
<evidence type="ECO:0000256" key="4">
    <source>
        <dbReference type="ARBA" id="ARBA00022617"/>
    </source>
</evidence>
<dbReference type="InterPro" id="IPR036396">
    <property type="entry name" value="Cyt_P450_sf"/>
</dbReference>
<dbReference type="CDD" id="cd11065">
    <property type="entry name" value="CYP64-like"/>
    <property type="match status" value="1"/>
</dbReference>
<evidence type="ECO:0000313" key="12">
    <source>
        <dbReference type="EMBL" id="KAF8428045.1"/>
    </source>
</evidence>
<accession>A0AAD4BGN5</accession>
<dbReference type="EMBL" id="WHUW01000075">
    <property type="protein sequence ID" value="KAF8428045.1"/>
    <property type="molecule type" value="Genomic_DNA"/>
</dbReference>
<keyword evidence="13" id="KW-1185">Reference proteome</keyword>
<keyword evidence="11" id="KW-0812">Transmembrane</keyword>
<sequence>MINCELQGFVTSLRTVDLQIVAPLLVFATSLAICFHELYTWYRARRLPPGVSGLRCIFEIPSEKVWLKMLRFNQQYGNIASGSFFGYNIIVIGSAKIAEDLLEKRSTNYSDRPRSVMCGELSGWGKIMLLSNYNDWFRAHRKWFAQDIGSYASVAKLHRMIEFEARRYLQCVLEDSERNQAHIRKYFTSIILRLSHGYVTQAGDDPLVDLAHVANSQLSMATAPGLYYVDFVPLMKYIPSWLPGAGFKRKAKKYAVVLRDLVEIPHNYVKSQLAAGTALPSLSSRIMSRPDLTEELEDSVKWATASMYQGGADTANSVSYAFYLAMTLSPRVMRKAQQELDSVVGASRLPTFADRPSLPYMEALFTELLRWYTPGPTTIRCTRVDDEYNGYLIPAGSYVFVNIWGILRDERTYSDPLEFKPERFLGDKPEPHPGNACFGFGRRKCPGYFLGHSSAWLMCAQSLAVFDITKCVENGVEITPEHNIVGETIVHLAPFQCSIKPRSAEAERLIRQEFPHTTDGRTE</sequence>
<comment type="cofactor">
    <cofactor evidence="1 9">
        <name>heme</name>
        <dbReference type="ChEBI" id="CHEBI:30413"/>
    </cofactor>
</comment>
<evidence type="ECO:0000256" key="10">
    <source>
        <dbReference type="RuleBase" id="RU000461"/>
    </source>
</evidence>
<evidence type="ECO:0000256" key="9">
    <source>
        <dbReference type="PIRSR" id="PIRSR602401-1"/>
    </source>
</evidence>
<dbReference type="InterPro" id="IPR002401">
    <property type="entry name" value="Cyt_P450_E_grp-I"/>
</dbReference>
<gene>
    <name evidence="12" type="ORF">L210DRAFT_3488938</name>
</gene>
<protein>
    <submittedName>
        <fullName evidence="12">Cytochrome P450</fullName>
    </submittedName>
</protein>
<comment type="pathway">
    <text evidence="2">Secondary metabolite biosynthesis.</text>
</comment>
<organism evidence="12 13">
    <name type="scientific">Boletus edulis BED1</name>
    <dbReference type="NCBI Taxonomy" id="1328754"/>
    <lineage>
        <taxon>Eukaryota</taxon>
        <taxon>Fungi</taxon>
        <taxon>Dikarya</taxon>
        <taxon>Basidiomycota</taxon>
        <taxon>Agaricomycotina</taxon>
        <taxon>Agaricomycetes</taxon>
        <taxon>Agaricomycetidae</taxon>
        <taxon>Boletales</taxon>
        <taxon>Boletineae</taxon>
        <taxon>Boletaceae</taxon>
        <taxon>Boletoideae</taxon>
        <taxon>Boletus</taxon>
    </lineage>
</organism>
<dbReference type="GO" id="GO:0004497">
    <property type="term" value="F:monooxygenase activity"/>
    <property type="evidence" value="ECO:0007669"/>
    <property type="project" value="UniProtKB-KW"/>
</dbReference>
<dbReference type="PANTHER" id="PTHR46300">
    <property type="entry name" value="P450, PUTATIVE (EUROFUNG)-RELATED-RELATED"/>
    <property type="match status" value="1"/>
</dbReference>
<dbReference type="GO" id="GO:0005506">
    <property type="term" value="F:iron ion binding"/>
    <property type="evidence" value="ECO:0007669"/>
    <property type="project" value="InterPro"/>
</dbReference>
<dbReference type="GO" id="GO:0020037">
    <property type="term" value="F:heme binding"/>
    <property type="evidence" value="ECO:0007669"/>
    <property type="project" value="InterPro"/>
</dbReference>
<dbReference type="Proteomes" id="UP001194468">
    <property type="component" value="Unassembled WGS sequence"/>
</dbReference>
<keyword evidence="7 9" id="KW-0408">Iron</keyword>
<comment type="caution">
    <text evidence="12">The sequence shown here is derived from an EMBL/GenBank/DDBJ whole genome shotgun (WGS) entry which is preliminary data.</text>
</comment>
<evidence type="ECO:0000313" key="13">
    <source>
        <dbReference type="Proteomes" id="UP001194468"/>
    </source>
</evidence>
<keyword evidence="8 10" id="KW-0503">Monooxygenase</keyword>
<proteinExistence type="inferred from homology"/>
<evidence type="ECO:0000256" key="6">
    <source>
        <dbReference type="ARBA" id="ARBA00023002"/>
    </source>
</evidence>
<evidence type="ECO:0000256" key="2">
    <source>
        <dbReference type="ARBA" id="ARBA00005179"/>
    </source>
</evidence>
<comment type="similarity">
    <text evidence="3 10">Belongs to the cytochrome P450 family.</text>
</comment>
<evidence type="ECO:0000256" key="7">
    <source>
        <dbReference type="ARBA" id="ARBA00023004"/>
    </source>
</evidence>
<feature type="binding site" description="axial binding residue" evidence="9">
    <location>
        <position position="445"/>
    </location>
    <ligand>
        <name>heme</name>
        <dbReference type="ChEBI" id="CHEBI:30413"/>
    </ligand>
    <ligandPart>
        <name>Fe</name>
        <dbReference type="ChEBI" id="CHEBI:18248"/>
    </ligandPart>
</feature>
<dbReference type="Gene3D" id="1.10.630.10">
    <property type="entry name" value="Cytochrome P450"/>
    <property type="match status" value="1"/>
</dbReference>
<reference evidence="12" key="2">
    <citation type="journal article" date="2020" name="Nat. Commun.">
        <title>Large-scale genome sequencing of mycorrhizal fungi provides insights into the early evolution of symbiotic traits.</title>
        <authorList>
            <person name="Miyauchi S."/>
            <person name="Kiss E."/>
            <person name="Kuo A."/>
            <person name="Drula E."/>
            <person name="Kohler A."/>
            <person name="Sanchez-Garcia M."/>
            <person name="Morin E."/>
            <person name="Andreopoulos B."/>
            <person name="Barry K.W."/>
            <person name="Bonito G."/>
            <person name="Buee M."/>
            <person name="Carver A."/>
            <person name="Chen C."/>
            <person name="Cichocki N."/>
            <person name="Clum A."/>
            <person name="Culley D."/>
            <person name="Crous P.W."/>
            <person name="Fauchery L."/>
            <person name="Girlanda M."/>
            <person name="Hayes R.D."/>
            <person name="Keri Z."/>
            <person name="LaButti K."/>
            <person name="Lipzen A."/>
            <person name="Lombard V."/>
            <person name="Magnuson J."/>
            <person name="Maillard F."/>
            <person name="Murat C."/>
            <person name="Nolan M."/>
            <person name="Ohm R.A."/>
            <person name="Pangilinan J."/>
            <person name="Pereira M.F."/>
            <person name="Perotto S."/>
            <person name="Peter M."/>
            <person name="Pfister S."/>
            <person name="Riley R."/>
            <person name="Sitrit Y."/>
            <person name="Stielow J.B."/>
            <person name="Szollosi G."/>
            <person name="Zifcakova L."/>
            <person name="Stursova M."/>
            <person name="Spatafora J.W."/>
            <person name="Tedersoo L."/>
            <person name="Vaario L.M."/>
            <person name="Yamada A."/>
            <person name="Yan M."/>
            <person name="Wang P."/>
            <person name="Xu J."/>
            <person name="Bruns T."/>
            <person name="Baldrian P."/>
            <person name="Vilgalys R."/>
            <person name="Dunand C."/>
            <person name="Henrissat B."/>
            <person name="Grigoriev I.V."/>
            <person name="Hibbett D."/>
            <person name="Nagy L.G."/>
            <person name="Martin F.M."/>
        </authorList>
    </citation>
    <scope>NUCLEOTIDE SEQUENCE</scope>
    <source>
        <strain evidence="12">BED1</strain>
    </source>
</reference>
<feature type="transmembrane region" description="Helical" evidence="11">
    <location>
        <begin position="20"/>
        <end position="39"/>
    </location>
</feature>
<keyword evidence="11" id="KW-1133">Transmembrane helix</keyword>
<evidence type="ECO:0000256" key="1">
    <source>
        <dbReference type="ARBA" id="ARBA00001971"/>
    </source>
</evidence>
<dbReference type="AlphaFoldDB" id="A0AAD4BGN5"/>
<dbReference type="PROSITE" id="PS00086">
    <property type="entry name" value="CYTOCHROME_P450"/>
    <property type="match status" value="1"/>
</dbReference>
<reference evidence="12" key="1">
    <citation type="submission" date="2019-10" db="EMBL/GenBank/DDBJ databases">
        <authorList>
            <consortium name="DOE Joint Genome Institute"/>
            <person name="Kuo A."/>
            <person name="Miyauchi S."/>
            <person name="Kiss E."/>
            <person name="Drula E."/>
            <person name="Kohler A."/>
            <person name="Sanchez-Garcia M."/>
            <person name="Andreopoulos B."/>
            <person name="Barry K.W."/>
            <person name="Bonito G."/>
            <person name="Buee M."/>
            <person name="Carver A."/>
            <person name="Chen C."/>
            <person name="Cichocki N."/>
            <person name="Clum A."/>
            <person name="Culley D."/>
            <person name="Crous P.W."/>
            <person name="Fauchery L."/>
            <person name="Girlanda M."/>
            <person name="Hayes R."/>
            <person name="Keri Z."/>
            <person name="LaButti K."/>
            <person name="Lipzen A."/>
            <person name="Lombard V."/>
            <person name="Magnuson J."/>
            <person name="Maillard F."/>
            <person name="Morin E."/>
            <person name="Murat C."/>
            <person name="Nolan M."/>
            <person name="Ohm R."/>
            <person name="Pangilinan J."/>
            <person name="Pereira M."/>
            <person name="Perotto S."/>
            <person name="Peter M."/>
            <person name="Riley R."/>
            <person name="Sitrit Y."/>
            <person name="Stielow B."/>
            <person name="Szollosi G."/>
            <person name="Zifcakova L."/>
            <person name="Stursova M."/>
            <person name="Spatafora J.W."/>
            <person name="Tedersoo L."/>
            <person name="Vaario L.-M."/>
            <person name="Yamada A."/>
            <person name="Yan M."/>
            <person name="Wang P."/>
            <person name="Xu J."/>
            <person name="Bruns T."/>
            <person name="Baldrian P."/>
            <person name="Vilgalys R."/>
            <person name="Henrissat B."/>
            <person name="Grigoriev I.V."/>
            <person name="Hibbett D."/>
            <person name="Nagy L.G."/>
            <person name="Martin F.M."/>
        </authorList>
    </citation>
    <scope>NUCLEOTIDE SEQUENCE</scope>
    <source>
        <strain evidence="12">BED1</strain>
    </source>
</reference>
<name>A0AAD4BGN5_BOLED</name>
<keyword evidence="11" id="KW-0472">Membrane</keyword>
<evidence type="ECO:0000256" key="5">
    <source>
        <dbReference type="ARBA" id="ARBA00022723"/>
    </source>
</evidence>
<dbReference type="InterPro" id="IPR017972">
    <property type="entry name" value="Cyt_P450_CS"/>
</dbReference>
<keyword evidence="6 10" id="KW-0560">Oxidoreductase</keyword>
<dbReference type="InterPro" id="IPR050364">
    <property type="entry name" value="Cytochrome_P450_fung"/>
</dbReference>